<dbReference type="PROSITE" id="PS51194">
    <property type="entry name" value="HELICASE_CTER"/>
    <property type="match status" value="1"/>
</dbReference>
<dbReference type="Pfam" id="PF22527">
    <property type="entry name" value="DEXQc_Suv3"/>
    <property type="match status" value="1"/>
</dbReference>
<keyword evidence="3 7" id="KW-0347">Helicase</keyword>
<reference evidence="7 8" key="1">
    <citation type="submission" date="2017-07" db="EMBL/GenBank/DDBJ databases">
        <title>Sandarakinorhabdus cyanobacteriorum sp. nov., a novel bacterium isolated from cyanobacterial aggregates in a eutrophic lake.</title>
        <authorList>
            <person name="Cai H."/>
        </authorList>
    </citation>
    <scope>NUCLEOTIDE SEQUENCE [LARGE SCALE GENOMIC DNA]</scope>
    <source>
        <strain evidence="7 8">TH057</strain>
    </source>
</reference>
<evidence type="ECO:0000256" key="2">
    <source>
        <dbReference type="ARBA" id="ARBA00022801"/>
    </source>
</evidence>
<dbReference type="PANTHER" id="PTHR12131:SF1">
    <property type="entry name" value="ATP-DEPENDENT RNA HELICASE SUPV3L1, MITOCHONDRIAL-RELATED"/>
    <property type="match status" value="1"/>
</dbReference>
<dbReference type="GO" id="GO:0016787">
    <property type="term" value="F:hydrolase activity"/>
    <property type="evidence" value="ECO:0007669"/>
    <property type="project" value="UniProtKB-KW"/>
</dbReference>
<comment type="caution">
    <text evidence="7">The sequence shown here is derived from an EMBL/GenBank/DDBJ whole genome shotgun (WGS) entry which is preliminary data.</text>
</comment>
<dbReference type="EMBL" id="NOXT01000120">
    <property type="protein sequence ID" value="OYQ26033.1"/>
    <property type="molecule type" value="Genomic_DNA"/>
</dbReference>
<dbReference type="InterPro" id="IPR050699">
    <property type="entry name" value="RNA-DNA_Helicase"/>
</dbReference>
<dbReference type="SUPFAM" id="SSF52540">
    <property type="entry name" value="P-loop containing nucleoside triphosphate hydrolases"/>
    <property type="match status" value="2"/>
</dbReference>
<keyword evidence="8" id="KW-1185">Reference proteome</keyword>
<evidence type="ECO:0000256" key="1">
    <source>
        <dbReference type="ARBA" id="ARBA00022741"/>
    </source>
</evidence>
<dbReference type="AlphaFoldDB" id="A0A255YA66"/>
<keyword evidence="1" id="KW-0547">Nucleotide-binding</keyword>
<dbReference type="Gene3D" id="3.40.50.300">
    <property type="entry name" value="P-loop containing nucleotide triphosphate hydrolases"/>
    <property type="match status" value="2"/>
</dbReference>
<protein>
    <submittedName>
        <fullName evidence="7">Helicase</fullName>
    </submittedName>
</protein>
<evidence type="ECO:0000313" key="8">
    <source>
        <dbReference type="Proteomes" id="UP000216991"/>
    </source>
</evidence>
<name>A0A255YA66_9SPHN</name>
<dbReference type="PANTHER" id="PTHR12131">
    <property type="entry name" value="ATP-DEPENDENT RNA AND DNA HELICASE"/>
    <property type="match status" value="1"/>
</dbReference>
<dbReference type="GO" id="GO:0005524">
    <property type="term" value="F:ATP binding"/>
    <property type="evidence" value="ECO:0007669"/>
    <property type="project" value="UniProtKB-KW"/>
</dbReference>
<dbReference type="Pfam" id="PF00271">
    <property type="entry name" value="Helicase_C"/>
    <property type="match status" value="1"/>
</dbReference>
<sequence length="874" mass="94879">MPQPLAARPATGHLAGVIQRPASPSSAAKVTAVLGPTNTGKTHLAVERLCGHASGIMGFPLRLLAREVYDRVVAAKGAHQVALITGEEKIVPPQARWFLCTVESMPLDREVAFVGIDEGQLGADPERGHVFTDRLLRARGCAETMILGSETLKPLIRKLLPEAEIITRPRFSTLAYAGPKKLSRLPRRTAIVAFTAAEVYAIAEMLRRQKGGAAVVMGSLSPRTRNAQVAMYQSGEVDYLVATDAIGMGLNMDIAHVAFAGLGKFDGKRQRRLTLAEMAQIAGRAGRHQRDGTFGTVQLGAQEQCSFSPEEIEGLEAHRFEPLTQLVWRNHALDFSSLPRLVATMDARPPRPELVRADDALDLAVLKRLAGEPWVMERAGSRLLGERGLFRLWQACSLPDYRKTGVEAHTRLVARVFRHLTEGNGRLPAAWIAAEIAHLDRVTGDFEAIADRIAAVRTWTYIAHRPDWVDSTATWAERTRALEDRLSDALHAALTQRFVDRRTAVLLKDLKARGTDALVAIETDGAVAVDGEVIGRLDGFRFTADAAARAGEQRLLLAAAERHLVRELAHRARQLADSPAGDFALVAGSKGGQHLHWRSARVATLRKGRDALTPRVELDRALTSLGPDDRRRVQQRLEAFVAEATGRVLAPLCTLAQLHGELSPPARGLGVQLVAALGVLDCAPLAEQLAGLTRADRQALARLGVRLGPQHVFVPALLRPEPTRWRLALWAVAQDLAELPAAPAPGRVSIASDGFSPEFLAVAGFWRVGPQAVRIDMVDRLARHIHDRRNGRTPFMPDPAWATSLGLSHDGLARLLRALGYRPRLVDGATQFAWAGRDQGARPAATRQSTEAASPDAGRNGASPFAILAAMKGR</sequence>
<dbReference type="SMART" id="SM00490">
    <property type="entry name" value="HELICc"/>
    <property type="match status" value="1"/>
</dbReference>
<keyword evidence="4" id="KW-0067">ATP-binding</keyword>
<proteinExistence type="predicted"/>
<dbReference type="InterPro" id="IPR001650">
    <property type="entry name" value="Helicase_C-like"/>
</dbReference>
<accession>A0A255YA66</accession>
<organism evidence="7 8">
    <name type="scientific">Sandarakinorhabdus cyanobacteriorum</name>
    <dbReference type="NCBI Taxonomy" id="1981098"/>
    <lineage>
        <taxon>Bacteria</taxon>
        <taxon>Pseudomonadati</taxon>
        <taxon>Pseudomonadota</taxon>
        <taxon>Alphaproteobacteria</taxon>
        <taxon>Sphingomonadales</taxon>
        <taxon>Sphingosinicellaceae</taxon>
        <taxon>Sandarakinorhabdus</taxon>
    </lineage>
</organism>
<evidence type="ECO:0000256" key="5">
    <source>
        <dbReference type="SAM" id="MobiDB-lite"/>
    </source>
</evidence>
<dbReference type="GO" id="GO:0004386">
    <property type="term" value="F:helicase activity"/>
    <property type="evidence" value="ECO:0007669"/>
    <property type="project" value="UniProtKB-KW"/>
</dbReference>
<evidence type="ECO:0000313" key="7">
    <source>
        <dbReference type="EMBL" id="OYQ26033.1"/>
    </source>
</evidence>
<evidence type="ECO:0000256" key="3">
    <source>
        <dbReference type="ARBA" id="ARBA00022806"/>
    </source>
</evidence>
<dbReference type="Proteomes" id="UP000216991">
    <property type="component" value="Unassembled WGS sequence"/>
</dbReference>
<keyword evidence="2" id="KW-0378">Hydrolase</keyword>
<feature type="domain" description="Helicase C-terminal" evidence="6">
    <location>
        <begin position="177"/>
        <end position="346"/>
    </location>
</feature>
<dbReference type="InterPro" id="IPR055206">
    <property type="entry name" value="DEXQc_SUV3"/>
</dbReference>
<dbReference type="InterPro" id="IPR027417">
    <property type="entry name" value="P-loop_NTPase"/>
</dbReference>
<evidence type="ECO:0000256" key="4">
    <source>
        <dbReference type="ARBA" id="ARBA00022840"/>
    </source>
</evidence>
<gene>
    <name evidence="7" type="ORF">CHU93_12610</name>
</gene>
<feature type="region of interest" description="Disordered" evidence="5">
    <location>
        <begin position="837"/>
        <end position="862"/>
    </location>
</feature>
<evidence type="ECO:0000259" key="6">
    <source>
        <dbReference type="PROSITE" id="PS51194"/>
    </source>
</evidence>
<dbReference type="OrthoDB" id="9807155at2"/>